<dbReference type="AlphaFoldDB" id="B1T5D2"/>
<proteinExistence type="predicted"/>
<accession>B1T5D2</accession>
<name>B1T5D2_9BURK</name>
<evidence type="ECO:0000313" key="1">
    <source>
        <dbReference type="EMBL" id="EDT41222.1"/>
    </source>
</evidence>
<sequence>MIYCAASVAARTSVELNATIAGGLPDGTNLILLINGDALTEQHAAEIGFVPTKGGYYQYLKPSVKGERLCHAFDVLPEVTSVNIRLWGIGVPPVVLDDVRVTGVEAGVFDSWLRVRAASSRNGSRMRRKASGRLRRIC</sequence>
<dbReference type="Proteomes" id="UP000004814">
    <property type="component" value="Unassembled WGS sequence"/>
</dbReference>
<gene>
    <name evidence="1" type="ORF">BamMEX5DRAFT_2998</name>
</gene>
<organism evidence="1 2">
    <name type="scientific">Burkholderia ambifaria MEX-5</name>
    <dbReference type="NCBI Taxonomy" id="396597"/>
    <lineage>
        <taxon>Bacteria</taxon>
        <taxon>Pseudomonadati</taxon>
        <taxon>Pseudomonadota</taxon>
        <taxon>Betaproteobacteria</taxon>
        <taxon>Burkholderiales</taxon>
        <taxon>Burkholderiaceae</taxon>
        <taxon>Burkholderia</taxon>
        <taxon>Burkholderia cepacia complex</taxon>
    </lineage>
</organism>
<reference evidence="1 2" key="1">
    <citation type="submission" date="2008-03" db="EMBL/GenBank/DDBJ databases">
        <title>Sequencing of the draft genome and assembly of Burkholderia ambifaria MEX-5.</title>
        <authorList>
            <consortium name="US DOE Joint Genome Institute (JGI-PGF)"/>
            <person name="Copeland A."/>
            <person name="Lucas S."/>
            <person name="Lapidus A."/>
            <person name="Glavina del Rio T."/>
            <person name="Dalin E."/>
            <person name="Tice H."/>
            <person name="Bruce D."/>
            <person name="Goodwin L."/>
            <person name="Pitluck S."/>
            <person name="Larimer F."/>
            <person name="Land M.L."/>
            <person name="Hauser L."/>
            <person name="Tiedje J."/>
            <person name="Richardson P."/>
        </authorList>
    </citation>
    <scope>NUCLEOTIDE SEQUENCE [LARGE SCALE GENOMIC DNA]</scope>
    <source>
        <strain evidence="1 2">MEX-5</strain>
    </source>
</reference>
<dbReference type="PATRIC" id="fig|396597.7.peg.5035"/>
<evidence type="ECO:0000313" key="2">
    <source>
        <dbReference type="Proteomes" id="UP000004814"/>
    </source>
</evidence>
<dbReference type="EMBL" id="ABLK01000085">
    <property type="protein sequence ID" value="EDT41222.1"/>
    <property type="molecule type" value="Genomic_DNA"/>
</dbReference>
<protein>
    <submittedName>
        <fullName evidence="1">Uncharacterized protein</fullName>
    </submittedName>
</protein>
<comment type="caution">
    <text evidence="1">The sequence shown here is derived from an EMBL/GenBank/DDBJ whole genome shotgun (WGS) entry which is preliminary data.</text>
</comment>